<evidence type="ECO:0000313" key="3">
    <source>
        <dbReference type="EMBL" id="NEN22624.1"/>
    </source>
</evidence>
<feature type="compositionally biased region" description="Basic and acidic residues" evidence="1">
    <location>
        <begin position="617"/>
        <end position="657"/>
    </location>
</feature>
<evidence type="ECO:0008006" key="5">
    <source>
        <dbReference type="Google" id="ProtNLM"/>
    </source>
</evidence>
<proteinExistence type="predicted"/>
<evidence type="ECO:0000313" key="4">
    <source>
        <dbReference type="Proteomes" id="UP000486602"/>
    </source>
</evidence>
<dbReference type="RefSeq" id="WP_163283348.1">
    <property type="nucleotide sequence ID" value="NZ_JAAGVY010000004.1"/>
</dbReference>
<protein>
    <recommendedName>
        <fullName evidence="5">Carbohydrate-binding family V/XII</fullName>
    </recommendedName>
</protein>
<accession>A0A7K3WMC4</accession>
<dbReference type="AlphaFoldDB" id="A0A7K3WMC4"/>
<feature type="region of interest" description="Disordered" evidence="1">
    <location>
        <begin position="584"/>
        <end position="766"/>
    </location>
</feature>
<evidence type="ECO:0000256" key="2">
    <source>
        <dbReference type="SAM" id="SignalP"/>
    </source>
</evidence>
<feature type="compositionally biased region" description="Polar residues" evidence="1">
    <location>
        <begin position="658"/>
        <end position="669"/>
    </location>
</feature>
<comment type="caution">
    <text evidence="3">The sequence shown here is derived from an EMBL/GenBank/DDBJ whole genome shotgun (WGS) entry which is preliminary data.</text>
</comment>
<organism evidence="3 4">
    <name type="scientific">Cryomorpha ignava</name>
    <dbReference type="NCBI Taxonomy" id="101383"/>
    <lineage>
        <taxon>Bacteria</taxon>
        <taxon>Pseudomonadati</taxon>
        <taxon>Bacteroidota</taxon>
        <taxon>Flavobacteriia</taxon>
        <taxon>Flavobacteriales</taxon>
        <taxon>Cryomorphaceae</taxon>
        <taxon>Cryomorpha</taxon>
    </lineage>
</organism>
<feature type="compositionally biased region" description="Basic and acidic residues" evidence="1">
    <location>
        <begin position="730"/>
        <end position="742"/>
    </location>
</feature>
<feature type="chain" id="PRO_5029904852" description="Carbohydrate-binding family V/XII" evidence="2">
    <location>
        <begin position="20"/>
        <end position="766"/>
    </location>
</feature>
<feature type="compositionally biased region" description="Basic and acidic residues" evidence="1">
    <location>
        <begin position="754"/>
        <end position="766"/>
    </location>
</feature>
<evidence type="ECO:0000256" key="1">
    <source>
        <dbReference type="SAM" id="MobiDB-lite"/>
    </source>
</evidence>
<dbReference type="Proteomes" id="UP000486602">
    <property type="component" value="Unassembled WGS sequence"/>
</dbReference>
<keyword evidence="2" id="KW-0732">Signal</keyword>
<reference evidence="3 4" key="1">
    <citation type="submission" date="2020-02" db="EMBL/GenBank/DDBJ databases">
        <title>Out from the shadows clarifying the taxonomy of the family Cryomorphaceae and related taxa by utilizing the GTDB taxonomic framework.</title>
        <authorList>
            <person name="Bowman J.P."/>
        </authorList>
    </citation>
    <scope>NUCLEOTIDE SEQUENCE [LARGE SCALE GENOMIC DNA]</scope>
    <source>
        <strain evidence="3 4">QSSC 1-22</strain>
    </source>
</reference>
<dbReference type="EMBL" id="JAAGVY010000004">
    <property type="protein sequence ID" value="NEN22624.1"/>
    <property type="molecule type" value="Genomic_DNA"/>
</dbReference>
<feature type="compositionally biased region" description="Basic and acidic residues" evidence="1">
    <location>
        <begin position="670"/>
        <end position="689"/>
    </location>
</feature>
<sequence>MKFLFTVLCLFVSTIIMKAQTDKITDIEWPREVSTNEGILTYYQPQIDSYTGNILEGRCAISLKPEKGEMLFGAFWFRSFLQTDKEARTAVLDQIDIMDLQFPGLTDSTEIANKSAKIASTLEKMDIVISLDRLIASLDDAERTQNLADNIDNTPPIIYFRTEPTILITVDGDPIWKELKDQNLQYVENSPFFIAEDLQTKSYYINGGGKWYTTKTPPDNWVVTGNVASNIKEFAKANAPENENTETAKNEADITPKLLVVYKPSELIATSGEPDYKPIQGTKLLYVANTENDIIMDINTQMHYVLLAGRWYKSKTLADGSWVFEDPRNLPADFQNIPAESQMASVRVSVPNTDEAKDALLEQTIPQTAEVVRSEAKLEVNFDGDPKFKQISNTDVSYSVNSDKQVMKINQKFYCVDNGIWFISNYPAGPWEVSDHRPDEVDQIPPSAPVYNTKYVYVYNSTPEVVYVGYLPGYTYSYVYGGVVVYGTGYNYPYWYGSVYYPRPVTYGYNVHYNPYTGWGFGMGYSYGWIGWGYHPYYRPYWGPCGYRAGYRNGYYNGYHHGYHSSINNGVGNGYRAGSQNAYRNQQSGVRNTSTRDQVARNKDVSRPSNRPNNIYADKKGNVYERSKQGDWKERTNVGTRDAPKSKEAAKTKRDDINQGTRQPGNNTIKETRPQTKPDRRPQTREQRKPPTKPQTRPQTRKKAIPQTQPKPRPTERQPSPPNLNNSYQNRERGQQNYDRSRSYSAPKTRKTTPAKENKETGRKRR</sequence>
<feature type="signal peptide" evidence="2">
    <location>
        <begin position="1"/>
        <end position="19"/>
    </location>
</feature>
<feature type="compositionally biased region" description="Polar residues" evidence="1">
    <location>
        <begin position="584"/>
        <end position="597"/>
    </location>
</feature>
<gene>
    <name evidence="3" type="ORF">G3O08_03780</name>
</gene>
<name>A0A7K3WMC4_9FLAO</name>
<keyword evidence="4" id="KW-1185">Reference proteome</keyword>